<evidence type="ECO:0000256" key="1">
    <source>
        <dbReference type="ARBA" id="ARBA00022515"/>
    </source>
</evidence>
<comment type="similarity">
    <text evidence="12">Belongs to the helicase family. PriA subfamily.</text>
</comment>
<sequence length="722" mass="78256">MSRARVLILNAALGPLDYRVPHGMAVEPGSIVVAPLGPRQLLGVAWEAERMPSDAEVGDNRLRPLLAVADVPPLAAPLRRLVEWTAGYYLAPPASVLRMCLSSTSALEGARSVTEYRATGEVPARLTPQRSQALERIGERQGLIRELASVADVSDAVIRGLAKVGALEAVEVDIDSPYPAPDPGHAVPTLSPDQRAAADVLVANVAARAFAPTLLDGVTGSGKTEVYFEAVAEAIRAGRQSLVLLPEIALTEPFLKRFADRFGCEPVAWHSGLRSTQRRRAWRAIANGDALVTVGARSALFLPYRNLGLIVVDEAHETSFKQEEGVHYHARDVAVMRGKFEECPVILASATPAIETRQQVALGRYAELQLPGRYGPAEMPAIEAIDLIATPPERGRWLAPQLVAAMAETLEKREQSLLFLNRRGYAPLTLCRTCGHRFQCPNCTAWMVEHRLVRRLACHHCGHVMPTPRACPECKEEESLVACGPGVERIADEVAALFPEAKTAVVTSDTIWSPAKAAEFVGRMEAGDIDIVVGTQLVTKGYHFPNLTLVGVVDADLGLEGGDLRAAERTFQQIRQVSGRAGRGSKPGRVFIQTHSPAARVMRALVTGDADDFYAAETEVRRDAGAPPFGRYAAIVVSSEDRECAHETALLVGRSAPQVEGMAVYGPAPAPLAMLRGRHRYRLLVHARRALDVQDVIRDWLGALDWSAKARVTVDVDPYSFL</sequence>
<dbReference type="GO" id="GO:0003677">
    <property type="term" value="F:DNA binding"/>
    <property type="evidence" value="ECO:0007669"/>
    <property type="project" value="UniProtKB-UniRule"/>
</dbReference>
<keyword evidence="15" id="KW-1185">Reference proteome</keyword>
<evidence type="ECO:0000256" key="5">
    <source>
        <dbReference type="ARBA" id="ARBA00022801"/>
    </source>
</evidence>
<dbReference type="GO" id="GO:0006310">
    <property type="term" value="P:DNA recombination"/>
    <property type="evidence" value="ECO:0007669"/>
    <property type="project" value="InterPro"/>
</dbReference>
<dbReference type="InterPro" id="IPR027417">
    <property type="entry name" value="P-loop_NTPase"/>
</dbReference>
<dbReference type="Proteomes" id="UP000199586">
    <property type="component" value="Unassembled WGS sequence"/>
</dbReference>
<dbReference type="InterPro" id="IPR005259">
    <property type="entry name" value="PriA"/>
</dbReference>
<evidence type="ECO:0000256" key="2">
    <source>
        <dbReference type="ARBA" id="ARBA00022705"/>
    </source>
</evidence>
<keyword evidence="1 12" id="KW-0639">Primosome</keyword>
<keyword evidence="6 12" id="KW-0347">Helicase</keyword>
<keyword evidence="8 12" id="KW-0067">ATP-binding</keyword>
<dbReference type="InterPro" id="IPR040498">
    <property type="entry name" value="PriA_CRR"/>
</dbReference>
<keyword evidence="2 12" id="KW-0235">DNA replication</keyword>
<evidence type="ECO:0000256" key="12">
    <source>
        <dbReference type="HAMAP-Rule" id="MF_00983"/>
    </source>
</evidence>
<keyword evidence="5 12" id="KW-0378">Hydrolase</keyword>
<dbReference type="InterPro" id="IPR041222">
    <property type="entry name" value="PriA_3primeBD"/>
</dbReference>
<dbReference type="PROSITE" id="PS51192">
    <property type="entry name" value="HELICASE_ATP_BIND_1"/>
    <property type="match status" value="1"/>
</dbReference>
<keyword evidence="9 12" id="KW-0238">DNA-binding</keyword>
<dbReference type="GO" id="GO:0043138">
    <property type="term" value="F:3'-5' DNA helicase activity"/>
    <property type="evidence" value="ECO:0007669"/>
    <property type="project" value="UniProtKB-EC"/>
</dbReference>
<keyword evidence="7 12" id="KW-0862">Zinc</keyword>
<gene>
    <name evidence="12" type="primary">priA</name>
    <name evidence="14" type="ORF">SAMN04488241_10544</name>
</gene>
<dbReference type="SMART" id="SM00487">
    <property type="entry name" value="DEXDc"/>
    <property type="match status" value="1"/>
</dbReference>
<evidence type="ECO:0000313" key="14">
    <source>
        <dbReference type="EMBL" id="SFP67025.1"/>
    </source>
</evidence>
<feature type="binding site" evidence="12">
    <location>
        <position position="440"/>
    </location>
    <ligand>
        <name>Zn(2+)</name>
        <dbReference type="ChEBI" id="CHEBI:29105"/>
        <label>2</label>
    </ligand>
</feature>
<feature type="binding site" evidence="12">
    <location>
        <position position="471"/>
    </location>
    <ligand>
        <name>Zn(2+)</name>
        <dbReference type="ChEBI" id="CHEBI:29105"/>
        <label>1</label>
    </ligand>
</feature>
<feature type="binding site" evidence="12">
    <location>
        <position position="443"/>
    </location>
    <ligand>
        <name>Zn(2+)</name>
        <dbReference type="ChEBI" id="CHEBI:29105"/>
        <label>2</label>
    </ligand>
</feature>
<dbReference type="SUPFAM" id="SSF52540">
    <property type="entry name" value="P-loop containing nucleoside triphosphate hydrolases"/>
    <property type="match status" value="2"/>
</dbReference>
<comment type="subunit">
    <text evidence="12">Component of the replication restart primosome.</text>
</comment>
<dbReference type="Pfam" id="PF17764">
    <property type="entry name" value="PriA_3primeBD"/>
    <property type="match status" value="1"/>
</dbReference>
<evidence type="ECO:0000256" key="8">
    <source>
        <dbReference type="ARBA" id="ARBA00022840"/>
    </source>
</evidence>
<dbReference type="InterPro" id="IPR014001">
    <property type="entry name" value="Helicase_ATP-bd"/>
</dbReference>
<feature type="domain" description="Helicase ATP-binding" evidence="13">
    <location>
        <begin position="204"/>
        <end position="370"/>
    </location>
</feature>
<dbReference type="EC" id="5.6.2.4" evidence="12"/>
<dbReference type="OrthoDB" id="9759544at2"/>
<feature type="binding site" evidence="12">
    <location>
        <position position="474"/>
    </location>
    <ligand>
        <name>Zn(2+)</name>
        <dbReference type="ChEBI" id="CHEBI:29105"/>
        <label>1</label>
    </ligand>
</feature>
<dbReference type="Gene3D" id="3.40.1440.60">
    <property type="entry name" value="PriA, 3(prime) DNA-binding domain"/>
    <property type="match status" value="1"/>
</dbReference>
<evidence type="ECO:0000256" key="4">
    <source>
        <dbReference type="ARBA" id="ARBA00022741"/>
    </source>
</evidence>
<evidence type="ECO:0000313" key="15">
    <source>
        <dbReference type="Proteomes" id="UP000199586"/>
    </source>
</evidence>
<organism evidence="14 15">
    <name type="scientific">Sphingomonas rubra</name>
    <dbReference type="NCBI Taxonomy" id="634430"/>
    <lineage>
        <taxon>Bacteria</taxon>
        <taxon>Pseudomonadati</taxon>
        <taxon>Pseudomonadota</taxon>
        <taxon>Alphaproteobacteria</taxon>
        <taxon>Sphingomonadales</taxon>
        <taxon>Sphingomonadaceae</taxon>
        <taxon>Sphingomonas</taxon>
    </lineage>
</organism>
<evidence type="ECO:0000256" key="6">
    <source>
        <dbReference type="ARBA" id="ARBA00022806"/>
    </source>
</evidence>
<reference evidence="14 15" key="1">
    <citation type="submission" date="2016-10" db="EMBL/GenBank/DDBJ databases">
        <authorList>
            <person name="de Groot N.N."/>
        </authorList>
    </citation>
    <scope>NUCLEOTIDE SEQUENCE [LARGE SCALE GENOMIC DNA]</scope>
    <source>
        <strain evidence="14 15">CGMCC 1.9113</strain>
    </source>
</reference>
<keyword evidence="10 12" id="KW-0413">Isomerase</keyword>
<dbReference type="GO" id="GO:0006270">
    <property type="term" value="P:DNA replication initiation"/>
    <property type="evidence" value="ECO:0007669"/>
    <property type="project" value="TreeGrafter"/>
</dbReference>
<dbReference type="InterPro" id="IPR041236">
    <property type="entry name" value="PriA_C"/>
</dbReference>
<feature type="binding site" evidence="12">
    <location>
        <position position="458"/>
    </location>
    <ligand>
        <name>Zn(2+)</name>
        <dbReference type="ChEBI" id="CHEBI:29105"/>
        <label>2</label>
    </ligand>
</feature>
<feature type="binding site" evidence="12">
    <location>
        <position position="431"/>
    </location>
    <ligand>
        <name>Zn(2+)</name>
        <dbReference type="ChEBI" id="CHEBI:29105"/>
        <label>1</label>
    </ligand>
</feature>
<evidence type="ECO:0000256" key="3">
    <source>
        <dbReference type="ARBA" id="ARBA00022723"/>
    </source>
</evidence>
<dbReference type="Gene3D" id="3.40.50.300">
    <property type="entry name" value="P-loop containing nucleotide triphosphate hydrolases"/>
    <property type="match status" value="2"/>
</dbReference>
<dbReference type="Pfam" id="PF18074">
    <property type="entry name" value="PriA_C"/>
    <property type="match status" value="1"/>
</dbReference>
<evidence type="ECO:0000256" key="9">
    <source>
        <dbReference type="ARBA" id="ARBA00023125"/>
    </source>
</evidence>
<dbReference type="GO" id="GO:0008270">
    <property type="term" value="F:zinc ion binding"/>
    <property type="evidence" value="ECO:0007669"/>
    <property type="project" value="UniProtKB-UniRule"/>
</dbReference>
<comment type="function">
    <text evidence="12">Initiates the restart of stalled replication forks, which reloads the replicative helicase on sites other than the origin of replication. Recognizes and binds to abandoned replication forks and remodels them to uncover a helicase loading site. Promotes assembly of the primosome at these replication forks.</text>
</comment>
<dbReference type="Pfam" id="PF00270">
    <property type="entry name" value="DEAD"/>
    <property type="match status" value="1"/>
</dbReference>
<comment type="catalytic activity">
    <reaction evidence="12">
        <text>Couples ATP hydrolysis with the unwinding of duplex DNA by translocating in the 3'-5' direction.</text>
        <dbReference type="EC" id="5.6.2.4"/>
    </reaction>
</comment>
<keyword evidence="4 12" id="KW-0547">Nucleotide-binding</keyword>
<dbReference type="PANTHER" id="PTHR30580:SF0">
    <property type="entry name" value="PRIMOSOMAL PROTEIN N"/>
    <property type="match status" value="1"/>
</dbReference>
<comment type="catalytic activity">
    <reaction evidence="11 12">
        <text>ATP + H2O = ADP + phosphate + H(+)</text>
        <dbReference type="Rhea" id="RHEA:13065"/>
        <dbReference type="ChEBI" id="CHEBI:15377"/>
        <dbReference type="ChEBI" id="CHEBI:15378"/>
        <dbReference type="ChEBI" id="CHEBI:30616"/>
        <dbReference type="ChEBI" id="CHEBI:43474"/>
        <dbReference type="ChEBI" id="CHEBI:456216"/>
        <dbReference type="EC" id="5.6.2.4"/>
    </reaction>
</comment>
<dbReference type="PANTHER" id="PTHR30580">
    <property type="entry name" value="PRIMOSOMAL PROTEIN N"/>
    <property type="match status" value="1"/>
</dbReference>
<feature type="binding site" evidence="12">
    <location>
        <position position="434"/>
    </location>
    <ligand>
        <name>Zn(2+)</name>
        <dbReference type="ChEBI" id="CHEBI:29105"/>
        <label>1</label>
    </ligand>
</feature>
<dbReference type="GO" id="GO:0005524">
    <property type="term" value="F:ATP binding"/>
    <property type="evidence" value="ECO:0007669"/>
    <property type="project" value="UniProtKB-UniRule"/>
</dbReference>
<dbReference type="AlphaFoldDB" id="A0A1I5S8H4"/>
<dbReference type="InterPro" id="IPR042115">
    <property type="entry name" value="PriA_3primeBD_sf"/>
</dbReference>
<dbReference type="GO" id="GO:1990077">
    <property type="term" value="C:primosome complex"/>
    <property type="evidence" value="ECO:0007669"/>
    <property type="project" value="UniProtKB-UniRule"/>
</dbReference>
<dbReference type="HAMAP" id="MF_00983">
    <property type="entry name" value="PriA"/>
    <property type="match status" value="1"/>
</dbReference>
<comment type="cofactor">
    <cofactor evidence="12">
        <name>Zn(2+)</name>
        <dbReference type="ChEBI" id="CHEBI:29105"/>
    </cofactor>
    <text evidence="12">Binds 2 zinc ions per subunit.</text>
</comment>
<name>A0A1I5S8H4_9SPHN</name>
<dbReference type="GO" id="GO:0006302">
    <property type="term" value="P:double-strand break repair"/>
    <property type="evidence" value="ECO:0007669"/>
    <property type="project" value="InterPro"/>
</dbReference>
<keyword evidence="3 12" id="KW-0479">Metal-binding</keyword>
<dbReference type="GO" id="GO:0006269">
    <property type="term" value="P:DNA replication, synthesis of primer"/>
    <property type="evidence" value="ECO:0007669"/>
    <property type="project" value="UniProtKB-KW"/>
</dbReference>
<dbReference type="GO" id="GO:0016887">
    <property type="term" value="F:ATP hydrolysis activity"/>
    <property type="evidence" value="ECO:0007669"/>
    <property type="project" value="RHEA"/>
</dbReference>
<evidence type="ECO:0000259" key="13">
    <source>
        <dbReference type="PROSITE" id="PS51192"/>
    </source>
</evidence>
<evidence type="ECO:0000256" key="10">
    <source>
        <dbReference type="ARBA" id="ARBA00023235"/>
    </source>
</evidence>
<feature type="binding site" evidence="12">
    <location>
        <position position="461"/>
    </location>
    <ligand>
        <name>Zn(2+)</name>
        <dbReference type="ChEBI" id="CHEBI:29105"/>
        <label>2</label>
    </ligand>
</feature>
<dbReference type="InterPro" id="IPR011545">
    <property type="entry name" value="DEAD/DEAH_box_helicase_dom"/>
</dbReference>
<dbReference type="NCBIfam" id="NF004070">
    <property type="entry name" value="PRK05580.2-2"/>
    <property type="match status" value="1"/>
</dbReference>
<accession>A0A1I5S8H4</accession>
<dbReference type="Pfam" id="PF18319">
    <property type="entry name" value="Zn_ribbon_PriA"/>
    <property type="match status" value="1"/>
</dbReference>
<dbReference type="FunFam" id="3.40.50.300:FF:000489">
    <property type="entry name" value="Primosome assembly protein PriA"/>
    <property type="match status" value="1"/>
</dbReference>
<dbReference type="EMBL" id="FOXP01000005">
    <property type="protein sequence ID" value="SFP67025.1"/>
    <property type="molecule type" value="Genomic_DNA"/>
</dbReference>
<evidence type="ECO:0000256" key="11">
    <source>
        <dbReference type="ARBA" id="ARBA00048988"/>
    </source>
</evidence>
<dbReference type="STRING" id="634430.SAMN04488241_10544"/>
<dbReference type="NCBIfam" id="TIGR00595">
    <property type="entry name" value="priA"/>
    <property type="match status" value="1"/>
</dbReference>
<protein>
    <recommendedName>
        <fullName evidence="12">Replication restart protein PriA</fullName>
    </recommendedName>
    <alternativeName>
        <fullName evidence="12">ATP-dependent DNA helicase PriA</fullName>
        <ecNumber evidence="12">5.6.2.4</ecNumber>
    </alternativeName>
    <alternativeName>
        <fullName evidence="12">DNA 3'-5' helicase PriA</fullName>
    </alternativeName>
</protein>
<proteinExistence type="inferred from homology"/>
<evidence type="ECO:0000256" key="7">
    <source>
        <dbReference type="ARBA" id="ARBA00022833"/>
    </source>
</evidence>
<dbReference type="RefSeq" id="WP_093332924.1">
    <property type="nucleotide sequence ID" value="NZ_FOXP01000005.1"/>
</dbReference>